<feature type="compositionally biased region" description="Polar residues" evidence="1">
    <location>
        <begin position="416"/>
        <end position="463"/>
    </location>
</feature>
<comment type="caution">
    <text evidence="2">The sequence shown here is derived from an EMBL/GenBank/DDBJ whole genome shotgun (WGS) entry which is preliminary data.</text>
</comment>
<sequence>MSDFFLGTKLTNHDVDEIRKEFREKRKYHGDEYDFYVYYKKVLAEEKKKKEKKEWRKKRKEKEQRDEEFKPCNYISSIYKTKVDIKKKNIYDYIDEEDSIYQDIVTSAQFDDKIYYPDDITFSLFNESVSYALLRNNNYIDGIPIGVDIKRKNKFLQKNYSQSDNTNESNPHNHVIFPSNRKETSPSPKSLPPNDDDNLGTHAEKKYTNESKADNEKGKDKLKKKSIEQKKRDESEKDVLFENNYLTTCNQIGPKLPDIFEEIRHQIGKETNSFERHENEYIKILSLRDRVISMKMKEEKQFEKLIKESYKPKNNFEGAFYEKNPNSIDQIKKRELNSLRKDFFFSTHEMDSYNGGRKEYMEQIDEKITGRKKQKFGIIEYEDYSDSSLEDFYISSSRKKALEDYSMIQEREKKQSANNNSRSAIPYNDSSRSAIPYNDSSRSAIPYNDSSRSGIPYNDSSRSGIPYNDSSRSEIPFVLCNTEIEHKDAMVLYSKFYRTLFQNRNINEYLNYTPSEELEDLKTQYSKLINPSGEAKLSKRELMNLYVPKKMWVHANSRIEDDKNVQNEIYALKNKINFNNDLKKKHRFYFYCKMKEKDTSMGIGMSIDTSMRHILGPAECEEFSELRRKLKVYYLDFYTKEIINEDLSTNFQMQEYEFDTCVCSKLGISDVGQDDKNGKGTKPTIVEDFLKIPKFVFEAIFCA</sequence>
<keyword evidence="3" id="KW-1185">Reference proteome</keyword>
<gene>
    <name evidence="2" type="ORF">PGO_122060</name>
</gene>
<feature type="region of interest" description="Disordered" evidence="1">
    <location>
        <begin position="409"/>
        <end position="467"/>
    </location>
</feature>
<dbReference type="RefSeq" id="XP_028544798.1">
    <property type="nucleotide sequence ID" value="XM_028688997.1"/>
</dbReference>
<accession>A0A1Y1JI66</accession>
<dbReference type="OMA" id="TKLTNHD"/>
<evidence type="ECO:0000256" key="1">
    <source>
        <dbReference type="SAM" id="MobiDB-lite"/>
    </source>
</evidence>
<feature type="compositionally biased region" description="Basic and acidic residues" evidence="1">
    <location>
        <begin position="202"/>
        <end position="235"/>
    </location>
</feature>
<evidence type="ECO:0000313" key="2">
    <source>
        <dbReference type="EMBL" id="GAW82209.1"/>
    </source>
</evidence>
<dbReference type="OrthoDB" id="371034at2759"/>
<feature type="compositionally biased region" description="Polar residues" evidence="1">
    <location>
        <begin position="160"/>
        <end position="172"/>
    </location>
</feature>
<name>A0A1Y1JI66_PLAGO</name>
<proteinExistence type="predicted"/>
<dbReference type="GeneID" id="39748946"/>
<organism evidence="2 3">
    <name type="scientific">Plasmodium gonderi</name>
    <dbReference type="NCBI Taxonomy" id="77519"/>
    <lineage>
        <taxon>Eukaryota</taxon>
        <taxon>Sar</taxon>
        <taxon>Alveolata</taxon>
        <taxon>Apicomplexa</taxon>
        <taxon>Aconoidasida</taxon>
        <taxon>Haemosporida</taxon>
        <taxon>Plasmodiidae</taxon>
        <taxon>Plasmodium</taxon>
        <taxon>Plasmodium (Plasmodium)</taxon>
    </lineage>
</organism>
<protein>
    <submittedName>
        <fullName evidence="2">Uncharacterized protein</fullName>
    </submittedName>
</protein>
<dbReference type="Proteomes" id="UP000195521">
    <property type="component" value="Unassembled WGS sequence"/>
</dbReference>
<dbReference type="EMBL" id="BDQF01000013">
    <property type="protein sequence ID" value="GAW82209.1"/>
    <property type="molecule type" value="Genomic_DNA"/>
</dbReference>
<feature type="region of interest" description="Disordered" evidence="1">
    <location>
        <begin position="160"/>
        <end position="235"/>
    </location>
</feature>
<evidence type="ECO:0000313" key="3">
    <source>
        <dbReference type="Proteomes" id="UP000195521"/>
    </source>
</evidence>
<reference evidence="3" key="1">
    <citation type="submission" date="2017-04" db="EMBL/GenBank/DDBJ databases">
        <title>Plasmodium gonderi genome.</title>
        <authorList>
            <person name="Arisue N."/>
            <person name="Honma H."/>
            <person name="Kawai S."/>
            <person name="Tougan T."/>
            <person name="Tanabe K."/>
            <person name="Horii T."/>
        </authorList>
    </citation>
    <scope>NUCLEOTIDE SEQUENCE [LARGE SCALE GENOMIC DNA]</scope>
    <source>
        <strain evidence="3">ATCC 30045</strain>
    </source>
</reference>
<dbReference type="AlphaFoldDB" id="A0A1Y1JI66"/>